<dbReference type="Pfam" id="PF00144">
    <property type="entry name" value="Beta-lactamase"/>
    <property type="match status" value="1"/>
</dbReference>
<dbReference type="GO" id="GO:0019216">
    <property type="term" value="P:regulation of lipid metabolic process"/>
    <property type="evidence" value="ECO:0007669"/>
    <property type="project" value="TreeGrafter"/>
</dbReference>
<dbReference type="InterPro" id="IPR012338">
    <property type="entry name" value="Beta-lactam/transpept-like"/>
</dbReference>
<dbReference type="InterPro" id="IPR008969">
    <property type="entry name" value="CarboxyPept-like_regulatory"/>
</dbReference>
<dbReference type="SUPFAM" id="SSF56601">
    <property type="entry name" value="beta-lactamase/transpeptidase-like"/>
    <property type="match status" value="1"/>
</dbReference>
<dbReference type="Gene3D" id="3.40.710.10">
    <property type="entry name" value="DD-peptidase/beta-lactamase superfamily"/>
    <property type="match status" value="1"/>
</dbReference>
<dbReference type="InterPro" id="IPR052794">
    <property type="entry name" value="Mito_Ser_Protease_LACTB"/>
</dbReference>
<dbReference type="InterPro" id="IPR001466">
    <property type="entry name" value="Beta-lactam-related"/>
</dbReference>
<dbReference type="RefSeq" id="WP_127121749.1">
    <property type="nucleotide sequence ID" value="NZ_BHXQ01000002.1"/>
</dbReference>
<dbReference type="OrthoDB" id="9793489at2"/>
<accession>A0A401U8A0</accession>
<protein>
    <recommendedName>
        <fullName evidence="1">Beta-lactamase-related domain-containing protein</fullName>
    </recommendedName>
</protein>
<name>A0A401U8A0_9BACT</name>
<dbReference type="GO" id="GO:0008233">
    <property type="term" value="F:peptidase activity"/>
    <property type="evidence" value="ECO:0007669"/>
    <property type="project" value="TreeGrafter"/>
</dbReference>
<evidence type="ECO:0000259" key="1">
    <source>
        <dbReference type="Pfam" id="PF00144"/>
    </source>
</evidence>
<dbReference type="GO" id="GO:0006508">
    <property type="term" value="P:proteolysis"/>
    <property type="evidence" value="ECO:0007669"/>
    <property type="project" value="TreeGrafter"/>
</dbReference>
<dbReference type="AlphaFoldDB" id="A0A401U8A0"/>
<sequence>MLRGLSFLFLFIWFGTLHAQFKIHGLVINKKSKEAISYANIGIRYVSIGTLSNVDGSFTLIIPEKYRNDTLYFSSLGFAPKHISIKWLIQQPQPITIFLSERSVLLEGITITDKAVKNKIVELGNNRCRGGTLETDTTYAGASEALLIDNKAQKQIEYPMYLQRARLKIFRNNLNSFKIRIRVLDVDTATGKPGTDLLHHDVIVESTIRKGWLAFDLSHLQLKIERPFFIVFERILTSRDRMLIAEGYRMFKKQYPSKVKIDTIEFEGKPLIRERFTGGGIDLPGTFIGISTTENAREKFSSYSRNTSFGEWEKVQGTLTATVTLSNQPLNNSDKGVVSSPDCQEKTIACTVQNICTDFLDESGLTGMQLRVSVKGKTVFSANLGYSNSDLFTPVNDSTLFRINSISKSLTSAALIKLASDGKLDLDAPIKKYLPDFPEKEFPITTRQLSGHLGGIRDYHQDNLSDLVRTKHYLSTIDALEVFQFDSLTAKPGSKFHYSTFGWNIIGAVIEAASGMNYLDYMKSSIWHHLKMKNTCGDDITETIYNRSKFYDALGDENDFGDISYKYPGGGLLSTTTDLVTFGNELLYGQFFDELLKAELFKTQYTENGEATNYGMGWYTGLDTNGHRVWYHSGDQLSSSSHLYIYPDDGIVIALLANGQEAAAFDVEEIGELFYSK</sequence>
<evidence type="ECO:0000313" key="3">
    <source>
        <dbReference type="Proteomes" id="UP000288227"/>
    </source>
</evidence>
<keyword evidence="3" id="KW-1185">Reference proteome</keyword>
<proteinExistence type="predicted"/>
<dbReference type="PANTHER" id="PTHR46520">
    <property type="entry name" value="SERINE BETA-LACTAMASE-LIKE PROTEIN LACTB, MITOCHONDRIAL"/>
    <property type="match status" value="1"/>
</dbReference>
<dbReference type="Proteomes" id="UP000288227">
    <property type="component" value="Unassembled WGS sequence"/>
</dbReference>
<reference evidence="2 3" key="1">
    <citation type="submission" date="2018-11" db="EMBL/GenBank/DDBJ databases">
        <title>Chryseotalea sanarue gen. nov., sp., nov., a member of the family Cytophagaceae, isolated from a brackish lake in Hamamatsu Japan.</title>
        <authorList>
            <person name="Maejima Y."/>
            <person name="Iino T."/>
            <person name="Muraguchi Y."/>
            <person name="Fukuda K."/>
            <person name="Ohkuma M."/>
            <person name="Moriuchi R."/>
            <person name="Dohra H."/>
            <person name="Kimbara K."/>
            <person name="Shintani M."/>
        </authorList>
    </citation>
    <scope>NUCLEOTIDE SEQUENCE [LARGE SCALE GENOMIC DNA]</scope>
    <source>
        <strain evidence="2 3">Ys</strain>
    </source>
</reference>
<organism evidence="2 3">
    <name type="scientific">Chryseotalea sanaruensis</name>
    <dbReference type="NCBI Taxonomy" id="2482724"/>
    <lineage>
        <taxon>Bacteria</taxon>
        <taxon>Pseudomonadati</taxon>
        <taxon>Bacteroidota</taxon>
        <taxon>Cytophagia</taxon>
        <taxon>Cytophagales</taxon>
        <taxon>Chryseotaleaceae</taxon>
        <taxon>Chryseotalea</taxon>
    </lineage>
</organism>
<feature type="domain" description="Beta-lactamase-related" evidence="1">
    <location>
        <begin position="354"/>
        <end position="666"/>
    </location>
</feature>
<dbReference type="SUPFAM" id="SSF49464">
    <property type="entry name" value="Carboxypeptidase regulatory domain-like"/>
    <property type="match status" value="1"/>
</dbReference>
<comment type="caution">
    <text evidence="2">The sequence shown here is derived from an EMBL/GenBank/DDBJ whole genome shotgun (WGS) entry which is preliminary data.</text>
</comment>
<gene>
    <name evidence="2" type="ORF">SanaruYs_13290</name>
</gene>
<dbReference type="Pfam" id="PF13715">
    <property type="entry name" value="CarbopepD_reg_2"/>
    <property type="match status" value="1"/>
</dbReference>
<evidence type="ECO:0000313" key="2">
    <source>
        <dbReference type="EMBL" id="GCC51109.1"/>
    </source>
</evidence>
<dbReference type="PANTHER" id="PTHR46520:SF1">
    <property type="entry name" value="SERINE BETA-LACTAMASE-LIKE PROTEIN LACTB, MITOCHONDRIAL"/>
    <property type="match status" value="1"/>
</dbReference>
<dbReference type="EMBL" id="BHXQ01000002">
    <property type="protein sequence ID" value="GCC51109.1"/>
    <property type="molecule type" value="Genomic_DNA"/>
</dbReference>